<dbReference type="InterPro" id="IPR013853">
    <property type="entry name" value="EIIC-GAT"/>
</dbReference>
<feature type="domain" description="PTS EIIC type-2" evidence="10">
    <location>
        <begin position="8"/>
        <end position="432"/>
    </location>
</feature>
<dbReference type="AlphaFoldDB" id="A0A410QBD2"/>
<evidence type="ECO:0000256" key="6">
    <source>
        <dbReference type="ARBA" id="ARBA00022692"/>
    </source>
</evidence>
<feature type="transmembrane region" description="Helical" evidence="9">
    <location>
        <begin position="43"/>
        <end position="63"/>
    </location>
</feature>
<dbReference type="PANTHER" id="PTHR37324">
    <property type="entry name" value="PTS SYSTEM GALACTITOL-SPECIFIC EIIC COMPONENT"/>
    <property type="match status" value="1"/>
</dbReference>
<dbReference type="GO" id="GO:0009401">
    <property type="term" value="P:phosphoenolpyruvate-dependent sugar phosphotransferase system"/>
    <property type="evidence" value="ECO:0007669"/>
    <property type="project" value="UniProtKB-KW"/>
</dbReference>
<dbReference type="OrthoDB" id="9787936at2"/>
<dbReference type="PROSITE" id="PS51104">
    <property type="entry name" value="PTS_EIIC_TYPE_2"/>
    <property type="match status" value="1"/>
</dbReference>
<comment type="subcellular location">
    <subcellularLocation>
        <location evidence="1">Cell membrane</location>
        <topology evidence="1">Multi-pass membrane protein</topology>
    </subcellularLocation>
</comment>
<dbReference type="Proteomes" id="UP000287969">
    <property type="component" value="Chromosome"/>
</dbReference>
<accession>A0A410QBD2</accession>
<proteinExistence type="predicted"/>
<evidence type="ECO:0000256" key="2">
    <source>
        <dbReference type="ARBA" id="ARBA00022448"/>
    </source>
</evidence>
<feature type="transmembrane region" description="Helical" evidence="9">
    <location>
        <begin position="12"/>
        <end position="31"/>
    </location>
</feature>
<feature type="transmembrane region" description="Helical" evidence="9">
    <location>
        <begin position="91"/>
        <end position="114"/>
    </location>
</feature>
<organism evidence="11 12">
    <name type="scientific">Acidilutibacter cellobiosedens</name>
    <dbReference type="NCBI Taxonomy" id="2507161"/>
    <lineage>
        <taxon>Bacteria</taxon>
        <taxon>Bacillati</taxon>
        <taxon>Bacillota</taxon>
        <taxon>Tissierellia</taxon>
        <taxon>Tissierellales</taxon>
        <taxon>Acidilutibacteraceae</taxon>
        <taxon>Acidilutibacter</taxon>
    </lineage>
</organism>
<keyword evidence="6 9" id="KW-0812">Transmembrane</keyword>
<reference evidence="12" key="1">
    <citation type="submission" date="2019-01" db="EMBL/GenBank/DDBJ databases">
        <title>Draft genomes of a novel of Sporanaerobacter strains.</title>
        <authorList>
            <person name="Ma S."/>
        </authorList>
    </citation>
    <scope>NUCLEOTIDE SEQUENCE [LARGE SCALE GENOMIC DNA]</scope>
    <source>
        <strain evidence="12">NJN-17</strain>
    </source>
</reference>
<dbReference type="PIRSF" id="PIRSF006304">
    <property type="entry name" value="GatC"/>
    <property type="match status" value="1"/>
</dbReference>
<dbReference type="Pfam" id="PF03611">
    <property type="entry name" value="EIIC-GAT"/>
    <property type="match status" value="1"/>
</dbReference>
<keyword evidence="3" id="KW-1003">Cell membrane</keyword>
<dbReference type="PANTHER" id="PTHR37324:SF2">
    <property type="entry name" value="PTS SYSTEM GALACTITOL-SPECIFIC EIIC COMPONENT"/>
    <property type="match status" value="1"/>
</dbReference>
<dbReference type="GO" id="GO:0015577">
    <property type="term" value="F:galactitol transmembrane transporter activity"/>
    <property type="evidence" value="ECO:0007669"/>
    <property type="project" value="InterPro"/>
</dbReference>
<dbReference type="InterPro" id="IPR004703">
    <property type="entry name" value="PTS_sugar-sp_permease"/>
</dbReference>
<feature type="transmembrane region" description="Helical" evidence="9">
    <location>
        <begin position="233"/>
        <end position="251"/>
    </location>
</feature>
<evidence type="ECO:0000256" key="1">
    <source>
        <dbReference type="ARBA" id="ARBA00004651"/>
    </source>
</evidence>
<sequence>MEHLVSIIRQVLDIGAIAVLPIIITILGLFFKMNFFKAFKSGLLLGIGFQGLKLVISLLITTIEPVTNYYAASATGYAFTTIDVGWQTLSAAAWMTPFAAVVLPLGLIVNIILIKFKVTKTFNIDIWNYWHILMASSILYYIFSRADMSGAVPFAICTVFAMLLVAIICIVGDKIAPFWQRNFGYEGTTCTTMSSTLSAVPVVYVLNKIVDIIPGVNKVDINLSWINKKLGPLGDPALVGFIVGLFLAIITRQTPTVIIQIAVGIAAVIVLMPRMVGLLMEGLTPISKAAKNYMTKHVGEDQELLIGTDAAFAIGDQTAVTLSLLLMPITIALAFIIPGNNYFPVGMFASIPYFAGMISMMTDRNLFRGLITGTLYMVFIVVSLNFMADVGTSFVTSAGVLELEKGLKVTAASLANVVDILMVLIAKLFKVL</sequence>
<evidence type="ECO:0000313" key="11">
    <source>
        <dbReference type="EMBL" id="QAT61305.1"/>
    </source>
</evidence>
<evidence type="ECO:0000256" key="3">
    <source>
        <dbReference type="ARBA" id="ARBA00022475"/>
    </source>
</evidence>
<evidence type="ECO:0000256" key="8">
    <source>
        <dbReference type="ARBA" id="ARBA00023136"/>
    </source>
</evidence>
<evidence type="ECO:0000256" key="4">
    <source>
        <dbReference type="ARBA" id="ARBA00022597"/>
    </source>
</evidence>
<dbReference type="EMBL" id="CP035282">
    <property type="protein sequence ID" value="QAT61305.1"/>
    <property type="molecule type" value="Genomic_DNA"/>
</dbReference>
<keyword evidence="7 9" id="KW-1133">Transmembrane helix</keyword>
<gene>
    <name evidence="11" type="ORF">EQM13_06715</name>
</gene>
<evidence type="ECO:0000256" key="5">
    <source>
        <dbReference type="ARBA" id="ARBA00022683"/>
    </source>
</evidence>
<name>A0A410QBD2_9FIRM</name>
<evidence type="ECO:0000259" key="10">
    <source>
        <dbReference type="PROSITE" id="PS51104"/>
    </source>
</evidence>
<keyword evidence="4" id="KW-0762">Sugar transport</keyword>
<keyword evidence="12" id="KW-1185">Reference proteome</keyword>
<evidence type="ECO:0000256" key="7">
    <source>
        <dbReference type="ARBA" id="ARBA00022989"/>
    </source>
</evidence>
<keyword evidence="8 9" id="KW-0472">Membrane</keyword>
<dbReference type="GO" id="GO:0005886">
    <property type="term" value="C:plasma membrane"/>
    <property type="evidence" value="ECO:0007669"/>
    <property type="project" value="UniProtKB-SubCell"/>
</dbReference>
<feature type="transmembrane region" description="Helical" evidence="9">
    <location>
        <begin position="408"/>
        <end position="429"/>
    </location>
</feature>
<evidence type="ECO:0000256" key="9">
    <source>
        <dbReference type="SAM" id="Phobius"/>
    </source>
</evidence>
<feature type="transmembrane region" description="Helical" evidence="9">
    <location>
        <begin position="150"/>
        <end position="171"/>
    </location>
</feature>
<feature type="transmembrane region" description="Helical" evidence="9">
    <location>
        <begin position="369"/>
        <end position="388"/>
    </location>
</feature>
<dbReference type="KEGG" id="spoa:EQM13_06715"/>
<feature type="transmembrane region" description="Helical" evidence="9">
    <location>
        <begin position="257"/>
        <end position="279"/>
    </location>
</feature>
<dbReference type="InterPro" id="IPR013014">
    <property type="entry name" value="PTS_EIIC_2"/>
</dbReference>
<protein>
    <submittedName>
        <fullName evidence="11">PTS galactitol transporter subunit IIC</fullName>
    </submittedName>
</protein>
<evidence type="ECO:0000313" key="12">
    <source>
        <dbReference type="Proteomes" id="UP000287969"/>
    </source>
</evidence>
<keyword evidence="2" id="KW-0813">Transport</keyword>
<dbReference type="RefSeq" id="WP_071141061.1">
    <property type="nucleotide sequence ID" value="NZ_CP035282.1"/>
</dbReference>
<feature type="transmembrane region" description="Helical" evidence="9">
    <location>
        <begin position="126"/>
        <end position="144"/>
    </location>
</feature>
<keyword evidence="5" id="KW-0598">Phosphotransferase system</keyword>
<feature type="transmembrane region" description="Helical" evidence="9">
    <location>
        <begin position="319"/>
        <end position="337"/>
    </location>
</feature>